<evidence type="ECO:0000256" key="3">
    <source>
        <dbReference type="ARBA" id="ARBA00022729"/>
    </source>
</evidence>
<dbReference type="AlphaFoldDB" id="A0A840D2X9"/>
<evidence type="ECO:0000256" key="1">
    <source>
        <dbReference type="ARBA" id="ARBA00004442"/>
    </source>
</evidence>
<feature type="signal peptide" evidence="6">
    <location>
        <begin position="1"/>
        <end position="20"/>
    </location>
</feature>
<name>A0A840D2X9_9BACE</name>
<feature type="domain" description="RagB/SusD" evidence="7">
    <location>
        <begin position="316"/>
        <end position="585"/>
    </location>
</feature>
<dbReference type="InterPro" id="IPR011990">
    <property type="entry name" value="TPR-like_helical_dom_sf"/>
</dbReference>
<dbReference type="InterPro" id="IPR033985">
    <property type="entry name" value="SusD-like_N"/>
</dbReference>
<gene>
    <name evidence="9" type="ORF">GGR06_002566</name>
</gene>
<dbReference type="Gene3D" id="1.25.40.390">
    <property type="match status" value="1"/>
</dbReference>
<evidence type="ECO:0008006" key="11">
    <source>
        <dbReference type="Google" id="ProtNLM"/>
    </source>
</evidence>
<dbReference type="EMBL" id="JACIER010000010">
    <property type="protein sequence ID" value="MBB4044768.1"/>
    <property type="molecule type" value="Genomic_DNA"/>
</dbReference>
<evidence type="ECO:0000256" key="2">
    <source>
        <dbReference type="ARBA" id="ARBA00006275"/>
    </source>
</evidence>
<dbReference type="Pfam" id="PF14322">
    <property type="entry name" value="SusD-like_3"/>
    <property type="match status" value="1"/>
</dbReference>
<dbReference type="GO" id="GO:0009279">
    <property type="term" value="C:cell outer membrane"/>
    <property type="evidence" value="ECO:0007669"/>
    <property type="project" value="UniProtKB-SubCell"/>
</dbReference>
<dbReference type="Pfam" id="PF07980">
    <property type="entry name" value="SusD_RagB"/>
    <property type="match status" value="1"/>
</dbReference>
<protein>
    <recommendedName>
        <fullName evidence="11">RagB/SusD family nutrient uptake outer membrane protein</fullName>
    </recommendedName>
</protein>
<evidence type="ECO:0000313" key="9">
    <source>
        <dbReference type="EMBL" id="MBB4044768.1"/>
    </source>
</evidence>
<dbReference type="CDD" id="cd08977">
    <property type="entry name" value="SusD"/>
    <property type="match status" value="1"/>
</dbReference>
<proteinExistence type="inferred from homology"/>
<keyword evidence="3 6" id="KW-0732">Signal</keyword>
<keyword evidence="4" id="KW-0472">Membrane</keyword>
<comment type="similarity">
    <text evidence="2">Belongs to the SusD family.</text>
</comment>
<keyword evidence="10" id="KW-1185">Reference proteome</keyword>
<dbReference type="SUPFAM" id="SSF48452">
    <property type="entry name" value="TPR-like"/>
    <property type="match status" value="1"/>
</dbReference>
<reference evidence="9" key="1">
    <citation type="submission" date="2020-08" db="EMBL/GenBank/DDBJ databases">
        <title>Genomic Encyclopedia of Type Strains, Phase IV (KMG-IV): sequencing the most valuable type-strain genomes for metagenomic binning, comparative biology and taxonomic classification.</title>
        <authorList>
            <person name="Goeker M."/>
        </authorList>
    </citation>
    <scope>NUCLEOTIDE SEQUENCE [LARGE SCALE GENOMIC DNA]</scope>
    <source>
        <strain evidence="9">DSM 105720</strain>
    </source>
</reference>
<evidence type="ECO:0000259" key="8">
    <source>
        <dbReference type="Pfam" id="PF14322"/>
    </source>
</evidence>
<evidence type="ECO:0000256" key="6">
    <source>
        <dbReference type="SAM" id="SignalP"/>
    </source>
</evidence>
<sequence>MKKITYILACACMIAFSSCADTFLDLDPLDMKTDQAYFKNPTHFQEYANGFYSQLLGWRSGITGHMDLQSDLITSRNGEQTDMGCGSISIISDDGRWDLFNSIRTANILLQRGDSYQGDRREIQPYLSAAHFFRAYNYFYLLKYFGGVPIVTEVYTTSSSGLKNPRNSRYEVIDFILSDLDKAIESLPIEQNIASADKGHISRQAAKAFKARVLLYEATWRKYNGTSTDYVGSAGPARDQVNEFLDEAITLAKEVMDDSAFRLWNYNTNPDIKNLSNRYLFCIENAESNPGAYGRDTNQEFILYSVFDRVANPGAQELNKNILSYIYPTRKFIDMFLCTNGLPITGNAQFQGYHKVGDEFKNRDYRLNSYVGDPTGSTINLAGTIGFTGYGDQKFRCPTAKDKEESANYPILRLAEVYLIYAEALVERNGKITNDQLNASINKLRDRAGVAHLTNELADNNGLDMLTEIRRERTVELFLEGFRYDDLKRWGILEKTLNQSRLGMVVGQQGYATPFKDASGSVITATYSPDSYRYGEASVATGNGELSCVVLIPASNCTLRKAHYLYPLPQRQIDLNPNLKQNPGY</sequence>
<accession>A0A840D2X9</accession>
<dbReference type="PROSITE" id="PS51257">
    <property type="entry name" value="PROKAR_LIPOPROTEIN"/>
    <property type="match status" value="1"/>
</dbReference>
<evidence type="ECO:0000256" key="5">
    <source>
        <dbReference type="ARBA" id="ARBA00023237"/>
    </source>
</evidence>
<dbReference type="Proteomes" id="UP000560658">
    <property type="component" value="Unassembled WGS sequence"/>
</dbReference>
<feature type="domain" description="SusD-like N-terminal" evidence="8">
    <location>
        <begin position="100"/>
        <end position="215"/>
    </location>
</feature>
<comment type="caution">
    <text evidence="9">The sequence shown here is derived from an EMBL/GenBank/DDBJ whole genome shotgun (WGS) entry which is preliminary data.</text>
</comment>
<organism evidence="9 10">
    <name type="scientific">Bacteroides reticulotermitis</name>
    <dbReference type="NCBI Taxonomy" id="1133319"/>
    <lineage>
        <taxon>Bacteria</taxon>
        <taxon>Pseudomonadati</taxon>
        <taxon>Bacteroidota</taxon>
        <taxon>Bacteroidia</taxon>
        <taxon>Bacteroidales</taxon>
        <taxon>Bacteroidaceae</taxon>
        <taxon>Bacteroides</taxon>
    </lineage>
</organism>
<feature type="chain" id="PRO_5032904102" description="RagB/SusD family nutrient uptake outer membrane protein" evidence="6">
    <location>
        <begin position="21"/>
        <end position="585"/>
    </location>
</feature>
<keyword evidence="5" id="KW-0998">Cell outer membrane</keyword>
<evidence type="ECO:0000313" key="10">
    <source>
        <dbReference type="Proteomes" id="UP000560658"/>
    </source>
</evidence>
<evidence type="ECO:0000259" key="7">
    <source>
        <dbReference type="Pfam" id="PF07980"/>
    </source>
</evidence>
<comment type="subcellular location">
    <subcellularLocation>
        <location evidence="1">Cell outer membrane</location>
    </subcellularLocation>
</comment>
<dbReference type="InterPro" id="IPR012944">
    <property type="entry name" value="SusD_RagB_dom"/>
</dbReference>
<dbReference type="RefSeq" id="WP_044163479.1">
    <property type="nucleotide sequence ID" value="NZ_JACIER010000010.1"/>
</dbReference>
<evidence type="ECO:0000256" key="4">
    <source>
        <dbReference type="ARBA" id="ARBA00023136"/>
    </source>
</evidence>